<evidence type="ECO:0008006" key="2">
    <source>
        <dbReference type="Google" id="ProtNLM"/>
    </source>
</evidence>
<reference evidence="1" key="1">
    <citation type="journal article" date="2021" name="Proc. Natl. Acad. Sci. U.S.A.">
        <title>A Catalog of Tens of Thousands of Viruses from Human Metagenomes Reveals Hidden Associations with Chronic Diseases.</title>
        <authorList>
            <person name="Tisza M.J."/>
            <person name="Buck C.B."/>
        </authorList>
    </citation>
    <scope>NUCLEOTIDE SEQUENCE</scope>
    <source>
        <strain evidence="1">CtCo31</strain>
    </source>
</reference>
<organism evidence="1">
    <name type="scientific">Myoviridae sp. ctCo31</name>
    <dbReference type="NCBI Taxonomy" id="2825053"/>
    <lineage>
        <taxon>Viruses</taxon>
        <taxon>Duplodnaviria</taxon>
        <taxon>Heunggongvirae</taxon>
        <taxon>Uroviricota</taxon>
        <taxon>Caudoviricetes</taxon>
    </lineage>
</organism>
<dbReference type="InterPro" id="IPR024401">
    <property type="entry name" value="WYL_prot"/>
</dbReference>
<dbReference type="Pfam" id="PF10902">
    <property type="entry name" value="WYL_2"/>
    <property type="match status" value="1"/>
</dbReference>
<sequence length="112" mass="12934">MTNKYDSLTEAQKTKVRKHLSGLFLNGNVSFRFYKKDGTLRDSVGCLDQAVMEANNALPKEKSEPEQKPINLNVFKYFDLDKKAWRSFNLSSLEDVMEVKFDDLIDKIILNP</sequence>
<evidence type="ECO:0000313" key="1">
    <source>
        <dbReference type="EMBL" id="DAF95402.1"/>
    </source>
</evidence>
<proteinExistence type="predicted"/>
<protein>
    <recommendedName>
        <fullName evidence="2">DUF2693 domain-containing protein</fullName>
    </recommendedName>
</protein>
<accession>A0A8S5ULW5</accession>
<dbReference type="EMBL" id="BK016109">
    <property type="protein sequence ID" value="DAF95402.1"/>
    <property type="molecule type" value="Genomic_DNA"/>
</dbReference>
<name>A0A8S5ULW5_9CAUD</name>